<dbReference type="SUPFAM" id="SSF53474">
    <property type="entry name" value="alpha/beta-Hydrolases"/>
    <property type="match status" value="1"/>
</dbReference>
<organism evidence="3 4">
    <name type="scientific">Flavobacterium profundi</name>
    <dbReference type="NCBI Taxonomy" id="1774945"/>
    <lineage>
        <taxon>Bacteria</taxon>
        <taxon>Pseudomonadati</taxon>
        <taxon>Bacteroidota</taxon>
        <taxon>Flavobacteriia</taxon>
        <taxon>Flavobacteriales</taxon>
        <taxon>Flavobacteriaceae</taxon>
        <taxon>Flavobacterium</taxon>
    </lineage>
</organism>
<dbReference type="Gene3D" id="3.40.50.1820">
    <property type="entry name" value="alpha/beta hydrolase"/>
    <property type="match status" value="1"/>
</dbReference>
<dbReference type="RefSeq" id="WP_140996620.1">
    <property type="nucleotide sequence ID" value="NZ_VDCZ01000002.1"/>
</dbReference>
<dbReference type="EMBL" id="WQLW01000002">
    <property type="protein sequence ID" value="MVO08224.1"/>
    <property type="molecule type" value="Genomic_DNA"/>
</dbReference>
<feature type="domain" description="Serine aminopeptidase S33" evidence="2">
    <location>
        <begin position="86"/>
        <end position="187"/>
    </location>
</feature>
<dbReference type="GO" id="GO:0016787">
    <property type="term" value="F:hydrolase activity"/>
    <property type="evidence" value="ECO:0007669"/>
    <property type="project" value="UniProtKB-KW"/>
</dbReference>
<keyword evidence="1" id="KW-0472">Membrane</keyword>
<sequence length="305" mass="34464">MKKKRKVIRLSLISLVLLGFLFLHFYVPRFITEIKNPLIESFKSKQPPQTTESFKNSSLNGKALQITSFDGTPLSCYLTYSNDTVTKGTIILLHGIRSRKEHFVALSKRLANAGYNAVAVDVRAHGESGGTHCTFGVKEKKDISKIIDYLITEEKITTPIGVWGQSLGGAIGLQAMGTDKRIDYGIIESTFTDFETITHDYFRFHLGFNWKPLTHYLVHRAGKIADFNPEEAKPIAYCEKITQPILLVHGNQDQRIHIKYAKENFAAIPSLQKEFLEIDQANHLNVWKVGGDAYFEKVIGFIDKN</sequence>
<protein>
    <submittedName>
        <fullName evidence="3">Alpha/beta fold hydrolase</fullName>
    </submittedName>
</protein>
<comment type="caution">
    <text evidence="3">The sequence shown here is derived from an EMBL/GenBank/DDBJ whole genome shotgun (WGS) entry which is preliminary data.</text>
</comment>
<keyword evidence="4" id="KW-1185">Reference proteome</keyword>
<dbReference type="InterPro" id="IPR022742">
    <property type="entry name" value="Hydrolase_4"/>
</dbReference>
<keyword evidence="1" id="KW-1133">Transmembrane helix</keyword>
<dbReference type="PANTHER" id="PTHR43358:SF4">
    <property type="entry name" value="ALPHA_BETA HYDROLASE FOLD-1 DOMAIN-CONTAINING PROTEIN"/>
    <property type="match status" value="1"/>
</dbReference>
<evidence type="ECO:0000313" key="3">
    <source>
        <dbReference type="EMBL" id="MVO08224.1"/>
    </source>
</evidence>
<dbReference type="OrthoDB" id="9812921at2"/>
<evidence type="ECO:0000259" key="2">
    <source>
        <dbReference type="Pfam" id="PF12146"/>
    </source>
</evidence>
<evidence type="ECO:0000313" key="4">
    <source>
        <dbReference type="Proteomes" id="UP000431264"/>
    </source>
</evidence>
<keyword evidence="1" id="KW-0812">Transmembrane</keyword>
<dbReference type="PANTHER" id="PTHR43358">
    <property type="entry name" value="ALPHA/BETA-HYDROLASE"/>
    <property type="match status" value="1"/>
</dbReference>
<name>A0A6I4IF42_9FLAO</name>
<reference evidence="4" key="1">
    <citation type="submission" date="2019-05" db="EMBL/GenBank/DDBJ databases">
        <title>Flavobacterium profundi sp. nov., isolated from a deep-sea seamount.</title>
        <authorList>
            <person name="Zhang D.-C."/>
        </authorList>
    </citation>
    <scope>NUCLEOTIDE SEQUENCE [LARGE SCALE GENOMIC DNA]</scope>
    <source>
        <strain evidence="4">TP390</strain>
    </source>
</reference>
<accession>A0A6I4IF42</accession>
<dbReference type="Pfam" id="PF12146">
    <property type="entry name" value="Hydrolase_4"/>
    <property type="match status" value="1"/>
</dbReference>
<dbReference type="Proteomes" id="UP000431264">
    <property type="component" value="Unassembled WGS sequence"/>
</dbReference>
<dbReference type="AlphaFoldDB" id="A0A6I4IF42"/>
<proteinExistence type="predicted"/>
<keyword evidence="3" id="KW-0378">Hydrolase</keyword>
<gene>
    <name evidence="3" type="ORF">GOQ30_03475</name>
</gene>
<dbReference type="InterPro" id="IPR052920">
    <property type="entry name" value="DNA-binding_regulatory"/>
</dbReference>
<feature type="transmembrane region" description="Helical" evidence="1">
    <location>
        <begin position="7"/>
        <end position="27"/>
    </location>
</feature>
<evidence type="ECO:0000256" key="1">
    <source>
        <dbReference type="SAM" id="Phobius"/>
    </source>
</evidence>
<dbReference type="InterPro" id="IPR029058">
    <property type="entry name" value="AB_hydrolase_fold"/>
</dbReference>